<accession>A0A1I7XRV9</accession>
<keyword evidence="9" id="KW-1133">Transmembrane helix</keyword>
<dbReference type="GO" id="GO:0005739">
    <property type="term" value="C:mitochondrion"/>
    <property type="evidence" value="ECO:0007669"/>
    <property type="project" value="UniProtKB-SubCell"/>
</dbReference>
<comment type="similarity">
    <text evidence="3">Belongs to the NDUFAF7 family.</text>
</comment>
<dbReference type="EC" id="2.1.1.320" evidence="4"/>
<dbReference type="WBParaSite" id="Hba_20477">
    <property type="protein sequence ID" value="Hba_20477"/>
    <property type="gene ID" value="Hba_20477"/>
</dbReference>
<organism evidence="14 15">
    <name type="scientific">Heterorhabditis bacteriophora</name>
    <name type="common">Entomopathogenic nematode worm</name>
    <dbReference type="NCBI Taxonomy" id="37862"/>
    <lineage>
        <taxon>Eukaryota</taxon>
        <taxon>Metazoa</taxon>
        <taxon>Ecdysozoa</taxon>
        <taxon>Nematoda</taxon>
        <taxon>Chromadorea</taxon>
        <taxon>Rhabditida</taxon>
        <taxon>Rhabditina</taxon>
        <taxon>Rhabditomorpha</taxon>
        <taxon>Strongyloidea</taxon>
        <taxon>Heterorhabditidae</taxon>
        <taxon>Heterorhabditis</taxon>
    </lineage>
</organism>
<keyword evidence="7" id="KW-0812">Transmembrane</keyword>
<evidence type="ECO:0000256" key="6">
    <source>
        <dbReference type="ARBA" id="ARBA00022679"/>
    </source>
</evidence>
<dbReference type="InterPro" id="IPR029052">
    <property type="entry name" value="Metallo-depent_PP-like"/>
</dbReference>
<evidence type="ECO:0000256" key="3">
    <source>
        <dbReference type="ARBA" id="ARBA00005891"/>
    </source>
</evidence>
<evidence type="ECO:0000256" key="7">
    <source>
        <dbReference type="ARBA" id="ARBA00022692"/>
    </source>
</evidence>
<evidence type="ECO:0000256" key="2">
    <source>
        <dbReference type="ARBA" id="ARBA00004479"/>
    </source>
</evidence>
<evidence type="ECO:0000256" key="11">
    <source>
        <dbReference type="ARBA" id="ARBA00030400"/>
    </source>
</evidence>
<dbReference type="InterPro" id="IPR024654">
    <property type="entry name" value="Calcineurin-like_PHP_lpxH"/>
</dbReference>
<feature type="domain" description="Calcineurin-like phosphoesterase" evidence="13">
    <location>
        <begin position="366"/>
        <end position="464"/>
    </location>
</feature>
<dbReference type="SUPFAM" id="SSF56300">
    <property type="entry name" value="Metallo-dependent phosphatases"/>
    <property type="match status" value="1"/>
</dbReference>
<dbReference type="Proteomes" id="UP000095283">
    <property type="component" value="Unplaced"/>
</dbReference>
<evidence type="ECO:0000313" key="15">
    <source>
        <dbReference type="WBParaSite" id="Hba_20477"/>
    </source>
</evidence>
<proteinExistence type="inferred from homology"/>
<keyword evidence="6" id="KW-0808">Transferase</keyword>
<evidence type="ECO:0000259" key="13">
    <source>
        <dbReference type="Pfam" id="PF12850"/>
    </source>
</evidence>
<dbReference type="Pfam" id="PF02636">
    <property type="entry name" value="Methyltransf_28"/>
    <property type="match status" value="1"/>
</dbReference>
<sequence>MYIQTKLCILRQYSPVQRQCARGVNNFGTVYSYGFLYIGDLTHNWLAATQYIAPLMANFNTCCDGANILFADDEGPFTFQVSLFKNGDIALVYKDVPMPVANISDDDHPVKCGISDAYLYEHAFTGQGTCQSIHFSHFIKHNCAGNALKRFIFDKIHSSGPITVAEYMKTAVSASSVGYYGRYSYQHKIFGAGGDFITAPELTQLFGEMVGVWCYYELANTGHSTTWQLIECGPGSGQLMSDVLSVMDKFQEKKLSVHLVETSDALIDEQERLLCGYNSTPTTGSCFAYLLYITNANFSRDLNGNWHEVYVNVDEKNELCFMESRGENIHTRIIHSGGFGLVIDYGHDGSRNDLSLRAYSKHEQLVLVIGDFHLPHRQHNLSAKFRKLLVPNKMQHVLCTGNLCSRETVDYLRSLSSDVHVVRGDCDDETVKYPDSKVVTVGQFRIGLCHGHQVIPWNDDRMRRLFQQLSLTLYFFILLPVYAQIDTQSLLPLVLHYEDSSRDFVPLSPRRRREAYSSIQKPVDMWNSTIPKDVTVQEDALTLVLFQADHLYYTMNAFTNKSEQLDKYWVDIDEMLKRPEVTGNDSHPLLSGCSYRRAVGAKLSFKFPFYGHLMNNLTIATGGFLYIGDLTHNWLAATQYIAPLMANFNTCCDVRLSL</sequence>
<keyword evidence="5" id="KW-0489">Methyltransferase</keyword>
<dbReference type="InterPro" id="IPR003788">
    <property type="entry name" value="NDUFAF7"/>
</dbReference>
<protein>
    <recommendedName>
        <fullName evidence="4">type II protein arginine methyltransferase</fullName>
        <ecNumber evidence="4">2.1.1.320</ecNumber>
    </recommendedName>
    <alternativeName>
        <fullName evidence="11">Protein midA homolog</fullName>
    </alternativeName>
</protein>
<dbReference type="PANTHER" id="PTHR13055">
    <property type="entry name" value="TUMOR ENDOTHELIAL MARKER 7 RELATED"/>
    <property type="match status" value="1"/>
</dbReference>
<evidence type="ECO:0000256" key="12">
    <source>
        <dbReference type="ARBA" id="ARBA00048612"/>
    </source>
</evidence>
<name>A0A1I7XRV9_HETBA</name>
<evidence type="ECO:0000256" key="5">
    <source>
        <dbReference type="ARBA" id="ARBA00022603"/>
    </source>
</evidence>
<dbReference type="Pfam" id="PF12850">
    <property type="entry name" value="Metallophos_2"/>
    <property type="match status" value="1"/>
</dbReference>
<dbReference type="SUPFAM" id="SSF53335">
    <property type="entry name" value="S-adenosyl-L-methionine-dependent methyltransferases"/>
    <property type="match status" value="1"/>
</dbReference>
<evidence type="ECO:0000256" key="10">
    <source>
        <dbReference type="ARBA" id="ARBA00023128"/>
    </source>
</evidence>
<dbReference type="PANTHER" id="PTHR13055:SF12">
    <property type="entry name" value="LD40707P"/>
    <property type="match status" value="1"/>
</dbReference>
<dbReference type="GO" id="GO:0035243">
    <property type="term" value="F:protein-arginine omega-N symmetric methyltransferase activity"/>
    <property type="evidence" value="ECO:0007669"/>
    <property type="project" value="UniProtKB-EC"/>
</dbReference>
<dbReference type="AlphaFoldDB" id="A0A1I7XRV9"/>
<evidence type="ECO:0000256" key="1">
    <source>
        <dbReference type="ARBA" id="ARBA00004173"/>
    </source>
</evidence>
<evidence type="ECO:0000256" key="8">
    <source>
        <dbReference type="ARBA" id="ARBA00022729"/>
    </source>
</evidence>
<dbReference type="InterPro" id="IPR029063">
    <property type="entry name" value="SAM-dependent_MTases_sf"/>
</dbReference>
<dbReference type="GO" id="GO:0032259">
    <property type="term" value="P:methylation"/>
    <property type="evidence" value="ECO:0007669"/>
    <property type="project" value="UniProtKB-KW"/>
</dbReference>
<evidence type="ECO:0000256" key="4">
    <source>
        <dbReference type="ARBA" id="ARBA00011935"/>
    </source>
</evidence>
<comment type="subcellular location">
    <subcellularLocation>
        <location evidence="2">Membrane</location>
        <topology evidence="2">Single-pass type I membrane protein</topology>
    </subcellularLocation>
    <subcellularLocation>
        <location evidence="1">Mitochondrion</location>
    </subcellularLocation>
</comment>
<dbReference type="Gene3D" id="3.40.50.150">
    <property type="entry name" value="Vaccinia Virus protein VP39"/>
    <property type="match status" value="1"/>
</dbReference>
<reference evidence="15" key="1">
    <citation type="submission" date="2016-11" db="UniProtKB">
        <authorList>
            <consortium name="WormBaseParasite"/>
        </authorList>
    </citation>
    <scope>IDENTIFICATION</scope>
</reference>
<dbReference type="InterPro" id="IPR031152">
    <property type="entry name" value="PLXDC"/>
</dbReference>
<dbReference type="Gene3D" id="3.60.21.10">
    <property type="match status" value="1"/>
</dbReference>
<evidence type="ECO:0000256" key="9">
    <source>
        <dbReference type="ARBA" id="ARBA00022989"/>
    </source>
</evidence>
<keyword evidence="14" id="KW-1185">Reference proteome</keyword>
<keyword evidence="10" id="KW-0496">Mitochondrion</keyword>
<keyword evidence="8" id="KW-0732">Signal</keyword>
<comment type="catalytic activity">
    <reaction evidence="12">
        <text>L-arginyl-[protein] + 2 S-adenosyl-L-methionine = N(omega),N(omega)'-dimethyl-L-arginyl-[protein] + 2 S-adenosyl-L-homocysteine + 2 H(+)</text>
        <dbReference type="Rhea" id="RHEA:48108"/>
        <dbReference type="Rhea" id="RHEA-COMP:10532"/>
        <dbReference type="Rhea" id="RHEA-COMP:11992"/>
        <dbReference type="ChEBI" id="CHEBI:15378"/>
        <dbReference type="ChEBI" id="CHEBI:29965"/>
        <dbReference type="ChEBI" id="CHEBI:57856"/>
        <dbReference type="ChEBI" id="CHEBI:59789"/>
        <dbReference type="ChEBI" id="CHEBI:88221"/>
        <dbReference type="EC" id="2.1.1.320"/>
    </reaction>
</comment>
<dbReference type="GO" id="GO:0016020">
    <property type="term" value="C:membrane"/>
    <property type="evidence" value="ECO:0007669"/>
    <property type="project" value="UniProtKB-SubCell"/>
</dbReference>
<keyword evidence="9" id="KW-0472">Membrane</keyword>
<evidence type="ECO:0000313" key="14">
    <source>
        <dbReference type="Proteomes" id="UP000095283"/>
    </source>
</evidence>